<protein>
    <submittedName>
        <fullName evidence="3">Uncharacterized protein</fullName>
    </submittedName>
</protein>
<evidence type="ECO:0000313" key="2">
    <source>
        <dbReference type="Proteomes" id="UP000887572"/>
    </source>
</evidence>
<dbReference type="Proteomes" id="UP000887572">
    <property type="component" value="Unplaced"/>
</dbReference>
<evidence type="ECO:0000256" key="1">
    <source>
        <dbReference type="SAM" id="Coils"/>
    </source>
</evidence>
<reference evidence="3" key="1">
    <citation type="submission" date="2022-11" db="UniProtKB">
        <authorList>
            <consortium name="WormBaseParasite"/>
        </authorList>
    </citation>
    <scope>IDENTIFICATION</scope>
</reference>
<organism evidence="2 3">
    <name type="scientific">Globodera rostochiensis</name>
    <name type="common">Golden nematode worm</name>
    <name type="synonym">Heterodera rostochiensis</name>
    <dbReference type="NCBI Taxonomy" id="31243"/>
    <lineage>
        <taxon>Eukaryota</taxon>
        <taxon>Metazoa</taxon>
        <taxon>Ecdysozoa</taxon>
        <taxon>Nematoda</taxon>
        <taxon>Chromadorea</taxon>
        <taxon>Rhabditida</taxon>
        <taxon>Tylenchina</taxon>
        <taxon>Tylenchomorpha</taxon>
        <taxon>Tylenchoidea</taxon>
        <taxon>Heteroderidae</taxon>
        <taxon>Heteroderinae</taxon>
        <taxon>Globodera</taxon>
    </lineage>
</organism>
<keyword evidence="2" id="KW-1185">Reference proteome</keyword>
<dbReference type="AlphaFoldDB" id="A0A914HMW2"/>
<proteinExistence type="predicted"/>
<sequence>MSRELVFVAKFALQIYFGWLHFLYQTQQQNEQRDIKRQQIQEVQKRLDQAELDNERMQEKERSLQKINEQRNRVYYRMATLMKHRELRGQQTGQWHQSNVQSLNNLDRIIKQATQGAHSSQEYAIQEAMSPPEQIQEAILIILIIVFCC</sequence>
<accession>A0A914HMW2</accession>
<dbReference type="WBParaSite" id="Gr19_v10_g2632.t1">
    <property type="protein sequence ID" value="Gr19_v10_g2632.t1"/>
    <property type="gene ID" value="Gr19_v10_g2632"/>
</dbReference>
<feature type="coiled-coil region" evidence="1">
    <location>
        <begin position="26"/>
        <end position="70"/>
    </location>
</feature>
<name>A0A914HMW2_GLORO</name>
<evidence type="ECO:0000313" key="3">
    <source>
        <dbReference type="WBParaSite" id="Gr19_v10_g2632.t1"/>
    </source>
</evidence>
<keyword evidence="1" id="KW-0175">Coiled coil</keyword>